<dbReference type="GeneID" id="100932636"/>
<feature type="repeat" description="WD" evidence="10">
    <location>
        <begin position="1027"/>
        <end position="1068"/>
    </location>
</feature>
<dbReference type="InterPro" id="IPR042197">
    <property type="entry name" value="Apaf_helical"/>
</dbReference>
<dbReference type="CTD" id="317"/>
<evidence type="ECO:0000256" key="6">
    <source>
        <dbReference type="ARBA" id="ARBA00022741"/>
    </source>
</evidence>
<evidence type="ECO:0000256" key="2">
    <source>
        <dbReference type="ARBA" id="ARBA00022490"/>
    </source>
</evidence>
<comment type="subcellular location">
    <subcellularLocation>
        <location evidence="1">Cytoplasm</location>
    </subcellularLocation>
</comment>
<dbReference type="Gene3D" id="1.10.8.430">
    <property type="entry name" value="Helical domain of apoptotic protease-activating factors"/>
    <property type="match status" value="1"/>
</dbReference>
<dbReference type="GO" id="GO:0008656">
    <property type="term" value="F:cysteine-type endopeptidase activator activity involved in apoptotic process"/>
    <property type="evidence" value="ECO:0007669"/>
    <property type="project" value="Ensembl"/>
</dbReference>
<dbReference type="Pfam" id="PF00619">
    <property type="entry name" value="CARD"/>
    <property type="match status" value="1"/>
</dbReference>
<evidence type="ECO:0000256" key="10">
    <source>
        <dbReference type="PROSITE-ProRule" id="PRU00221"/>
    </source>
</evidence>
<keyword evidence="2" id="KW-0963">Cytoplasm</keyword>
<dbReference type="GO" id="GO:0030900">
    <property type="term" value="P:forebrain development"/>
    <property type="evidence" value="ECO:0007669"/>
    <property type="project" value="Ensembl"/>
</dbReference>
<dbReference type="GO" id="GO:0070059">
    <property type="term" value="P:intrinsic apoptotic signaling pathway in response to endoplasmic reticulum stress"/>
    <property type="evidence" value="ECO:0007669"/>
    <property type="project" value="Ensembl"/>
</dbReference>
<dbReference type="FunFam" id="2.130.10.10:FF:000196">
    <property type="entry name" value="Apoptotic protease-activating factor 1"/>
    <property type="match status" value="1"/>
</dbReference>
<feature type="domain" description="CARD" evidence="11">
    <location>
        <begin position="1"/>
        <end position="90"/>
    </location>
</feature>
<dbReference type="SUPFAM" id="SSF50978">
    <property type="entry name" value="WD40 repeat-like"/>
    <property type="match status" value="2"/>
</dbReference>
<evidence type="ECO:0000256" key="4">
    <source>
        <dbReference type="ARBA" id="ARBA00022703"/>
    </source>
</evidence>
<dbReference type="Gene3D" id="1.10.533.10">
    <property type="entry name" value="Death Domain, Fas"/>
    <property type="match status" value="1"/>
</dbReference>
<feature type="repeat" description="WD" evidence="10">
    <location>
        <begin position="638"/>
        <end position="681"/>
    </location>
</feature>
<dbReference type="InterPro" id="IPR001315">
    <property type="entry name" value="CARD"/>
</dbReference>
<dbReference type="GeneTree" id="ENSGT00940000157710"/>
<feature type="repeat" description="WD" evidence="10">
    <location>
        <begin position="821"/>
        <end position="853"/>
    </location>
</feature>
<name>A0A7N4PEM1_SARHA</name>
<dbReference type="GO" id="GO:0042802">
    <property type="term" value="F:identical protein binding"/>
    <property type="evidence" value="ECO:0007669"/>
    <property type="project" value="Ensembl"/>
</dbReference>
<dbReference type="CDD" id="cd00200">
    <property type="entry name" value="WD40"/>
    <property type="match status" value="2"/>
</dbReference>
<keyword evidence="7 9" id="KW-0067">ATP-binding</keyword>
<reference evidence="12" key="3">
    <citation type="submission" date="2025-09" db="UniProtKB">
        <authorList>
            <consortium name="Ensembl"/>
        </authorList>
    </citation>
    <scope>IDENTIFICATION</scope>
</reference>
<dbReference type="OrthoDB" id="1357022at2759"/>
<feature type="binding site" evidence="9">
    <location>
        <begin position="153"/>
        <end position="160"/>
    </location>
    <ligand>
        <name>ATP</name>
        <dbReference type="ChEBI" id="CHEBI:30616"/>
    </ligand>
</feature>
<dbReference type="Gene3D" id="3.40.50.300">
    <property type="entry name" value="P-loop containing nucleotide triphosphate hydrolases"/>
    <property type="match status" value="1"/>
</dbReference>
<dbReference type="GO" id="GO:0005634">
    <property type="term" value="C:nucleus"/>
    <property type="evidence" value="ECO:0007669"/>
    <property type="project" value="Ensembl"/>
</dbReference>
<dbReference type="PANTHER" id="PTHR22845">
    <property type="entry name" value="APOPTOTIC PROTEASE-ACTIVATING FACTOR 1"/>
    <property type="match status" value="1"/>
</dbReference>
<dbReference type="InterPro" id="IPR020472">
    <property type="entry name" value="WD40_PAC1"/>
</dbReference>
<feature type="repeat" description="WD" evidence="10">
    <location>
        <begin position="682"/>
        <end position="723"/>
    </location>
</feature>
<feature type="repeat" description="WD" evidence="10">
    <location>
        <begin position="554"/>
        <end position="595"/>
    </location>
</feature>
<protein>
    <recommendedName>
        <fullName evidence="8">Apoptotic protease-activating factor 1</fullName>
    </recommendedName>
</protein>
<dbReference type="SUPFAM" id="SSF47986">
    <property type="entry name" value="DEATH domain"/>
    <property type="match status" value="1"/>
</dbReference>
<keyword evidence="13" id="KW-1185">Reference proteome</keyword>
<keyword evidence="6 9" id="KW-0547">Nucleotide-binding</keyword>
<dbReference type="FunFam" id="1.25.40.370:FF:000001">
    <property type="entry name" value="Apoptotic protease-activating factor 1"/>
    <property type="match status" value="1"/>
</dbReference>
<dbReference type="PROSITE" id="PS50209">
    <property type="entry name" value="CARD"/>
    <property type="match status" value="1"/>
</dbReference>
<feature type="repeat" description="WD" evidence="10">
    <location>
        <begin position="596"/>
        <end position="637"/>
    </location>
</feature>
<dbReference type="PRINTS" id="PR00320">
    <property type="entry name" value="GPROTEINBRPT"/>
</dbReference>
<evidence type="ECO:0000256" key="7">
    <source>
        <dbReference type="ARBA" id="ARBA00022840"/>
    </source>
</evidence>
<dbReference type="PRINTS" id="PR00364">
    <property type="entry name" value="DISEASERSIST"/>
</dbReference>
<dbReference type="Proteomes" id="UP000007648">
    <property type="component" value="Unassembled WGS sequence"/>
</dbReference>
<dbReference type="PROSITE" id="PS50082">
    <property type="entry name" value="WD_REPEATS_2"/>
    <property type="match status" value="9"/>
</dbReference>
<dbReference type="PIRSF" id="PIRSF037646">
    <property type="entry name" value="Apop_pept_activating-1"/>
    <property type="match status" value="1"/>
</dbReference>
<dbReference type="FunFam" id="3.40.50.300:FF:000502">
    <property type="entry name" value="Apoptotic protease-activating factor 1"/>
    <property type="match status" value="1"/>
</dbReference>
<dbReference type="InterPro" id="IPR041452">
    <property type="entry name" value="APAF1_C"/>
</dbReference>
<dbReference type="FunCoup" id="A0A7N4PEM1">
    <property type="interactions" value="1492"/>
</dbReference>
<dbReference type="FunFam" id="1.10.533.10:FF:000014">
    <property type="entry name" value="Apoptotic protease-activating factor 1"/>
    <property type="match status" value="1"/>
</dbReference>
<dbReference type="Pfam" id="PF00931">
    <property type="entry name" value="NB-ARC"/>
    <property type="match status" value="1"/>
</dbReference>
<keyword evidence="5" id="KW-0677">Repeat</keyword>
<dbReference type="InterPro" id="IPR001680">
    <property type="entry name" value="WD40_rpt"/>
</dbReference>
<evidence type="ECO:0000313" key="12">
    <source>
        <dbReference type="Ensembl" id="ENSSHAP00000035883.1"/>
    </source>
</evidence>
<dbReference type="SMART" id="SM00320">
    <property type="entry name" value="WD40"/>
    <property type="match status" value="13"/>
</dbReference>
<gene>
    <name evidence="12" type="primary">APAF1</name>
</gene>
<dbReference type="GO" id="GO:0043293">
    <property type="term" value="C:apoptosome"/>
    <property type="evidence" value="ECO:0007669"/>
    <property type="project" value="Ensembl"/>
</dbReference>
<dbReference type="PROSITE" id="PS00678">
    <property type="entry name" value="WD_REPEATS_1"/>
    <property type="match status" value="4"/>
</dbReference>
<dbReference type="AlphaFoldDB" id="A0A7N4PEM1"/>
<evidence type="ECO:0000256" key="8">
    <source>
        <dbReference type="ARBA" id="ARBA00073202"/>
    </source>
</evidence>
<evidence type="ECO:0000313" key="13">
    <source>
        <dbReference type="Proteomes" id="UP000007648"/>
    </source>
</evidence>
<dbReference type="GO" id="GO:0051402">
    <property type="term" value="P:neuron apoptotic process"/>
    <property type="evidence" value="ECO:0007669"/>
    <property type="project" value="Ensembl"/>
</dbReference>
<evidence type="ECO:0000256" key="9">
    <source>
        <dbReference type="PIRSR" id="PIRSR037646-50"/>
    </source>
</evidence>
<dbReference type="FunFam" id="2.130.10.10:FF:000135">
    <property type="entry name" value="Apoptotic protease-activating factor 1"/>
    <property type="match status" value="1"/>
</dbReference>
<dbReference type="PANTHER" id="PTHR22845:SF5">
    <property type="entry name" value="APOPTOTIC PROTEASE-ACTIVATING FACTOR 1"/>
    <property type="match status" value="1"/>
</dbReference>
<evidence type="ECO:0000256" key="5">
    <source>
        <dbReference type="ARBA" id="ARBA00022737"/>
    </source>
</evidence>
<keyword evidence="3 10" id="KW-0853">WD repeat</keyword>
<dbReference type="GO" id="GO:1902510">
    <property type="term" value="P:regulation of apoptotic DNA fragmentation"/>
    <property type="evidence" value="ECO:0007669"/>
    <property type="project" value="Ensembl"/>
</dbReference>
<reference evidence="12" key="2">
    <citation type="submission" date="2025-08" db="UniProtKB">
        <authorList>
            <consortium name="Ensembl"/>
        </authorList>
    </citation>
    <scope>IDENTIFICATION</scope>
</reference>
<evidence type="ECO:0000259" key="11">
    <source>
        <dbReference type="PROSITE" id="PS50209"/>
    </source>
</evidence>
<dbReference type="RefSeq" id="XP_012406043.1">
    <property type="nucleotide sequence ID" value="XM_012550589.3"/>
</dbReference>
<dbReference type="GO" id="GO:2001235">
    <property type="term" value="P:positive regulation of apoptotic signaling pathway"/>
    <property type="evidence" value="ECO:0007669"/>
    <property type="project" value="Ensembl"/>
</dbReference>
<dbReference type="InterPro" id="IPR037963">
    <property type="entry name" value="APAF1_CARD_dom"/>
</dbReference>
<dbReference type="Gene3D" id="2.130.10.10">
    <property type="entry name" value="YVTN repeat-like/Quinoprotein amine dehydrogenase"/>
    <property type="match status" value="2"/>
</dbReference>
<dbReference type="Pfam" id="PF17908">
    <property type="entry name" value="APAF1_C"/>
    <property type="match status" value="1"/>
</dbReference>
<proteinExistence type="predicted"/>
<dbReference type="PROSITE" id="PS50294">
    <property type="entry name" value="WD_REPEATS_REGION"/>
    <property type="match status" value="6"/>
</dbReference>
<organism evidence="12 13">
    <name type="scientific">Sarcophilus harrisii</name>
    <name type="common">Tasmanian devil</name>
    <name type="synonym">Sarcophilus laniarius</name>
    <dbReference type="NCBI Taxonomy" id="9305"/>
    <lineage>
        <taxon>Eukaryota</taxon>
        <taxon>Metazoa</taxon>
        <taxon>Chordata</taxon>
        <taxon>Craniata</taxon>
        <taxon>Vertebrata</taxon>
        <taxon>Euteleostomi</taxon>
        <taxon>Mammalia</taxon>
        <taxon>Metatheria</taxon>
        <taxon>Dasyuromorphia</taxon>
        <taxon>Dasyuridae</taxon>
        <taxon>Sarcophilus</taxon>
    </lineage>
</organism>
<feature type="repeat" description="WD" evidence="10">
    <location>
        <begin position="986"/>
        <end position="1026"/>
    </location>
</feature>
<feature type="repeat" description="WD" evidence="10">
    <location>
        <begin position="945"/>
        <end position="986"/>
    </location>
</feature>
<feature type="binding site" evidence="9">
    <location>
        <position position="264"/>
    </location>
    <ligand>
        <name>ATP</name>
        <dbReference type="ChEBI" id="CHEBI:30616"/>
    </ligand>
</feature>
<evidence type="ECO:0000256" key="3">
    <source>
        <dbReference type="ARBA" id="ARBA00022574"/>
    </source>
</evidence>
<dbReference type="InterPro" id="IPR017251">
    <property type="entry name" value="Apaf-1"/>
</dbReference>
<dbReference type="Gene3D" id="1.25.40.370">
    <property type="match status" value="1"/>
</dbReference>
<dbReference type="SUPFAM" id="SSF52540">
    <property type="entry name" value="P-loop containing nucleoside triphosphate hydrolases"/>
    <property type="match status" value="1"/>
</dbReference>
<sequence>MDAKAWNCLLQHKEALERDIKTSYLMDHMISDRALSLSEEEKIRDQPTQKKRAAMLIRVLLEKDNNSYISFYNALLHEGYKDLAFLLQDGIPLSSHNGKDSADGVTSYVKTVLCEGGVPQRPVVFVTRKKLVKSIQEKLYKLDGEPGWVTVYGMAGCGKSVLAAEAVRDHSLLQTCFPGGVHWVSIGKQDKSGLLMKLQNLCTRLDQDGAFSQRLPLNLEEAKDRLHFLMLRKCPRSLLILDDIWDSWVLKAFDNHHQILLTSRDKSVTDSVMGPKYVVPVESGLRKEKGLEILSLFVNMKKTDLPEQAHSIVRECKGSPLVVSLIGALLRDFPNRWGYYLRQLQNKQFKRIRKSSSYDYEALDEAMSISVERLNEALQKYYKDLSILQKDVRVPTKELHKKVVTQFQRYYKVHSLASDQEDSMYWYNFLVYHMANANMRQELCDLLFSLDWIKAKTELVGPAHLIHEFMQYSHLLDKKDCTIRENFQEFLSLNGHLLGRQPFPNIVQLGLCEPETSEIYRQAKLRAKQEVDKGRLYLEWINKKNIKKLSRLVVRPHTDAVYHACFSEDGQRIASCGADKTLQVLKAETGERLLEIEAHEDDVLCCAFSKDDRFIATCSVDKKVKIWNSRTGDLVHTYDEHTEQVNCCHFTNMEHHLLLATGSNDYFLKLWDLNKKECRNTLFGHANSVNHCRFSPDDKYLVSCSADGTLKLWDVRSANEWSSIDVRQHFLNSDGRQEDVEVMVKCCSWSSDGMRVMAAAANRLLVFDVHSRNLVGQIHTGYSSTIRYCDFFPKSHLAVVALSHYCVELWNMDTGIKVADCRGHLSWVHCVAFSPDGSSFLTASDDETIRLWETKKVCKNSAVMLKQEVDVVFREDEVMILAIDNVRRLQLINGKTGHTDYLTEAQKSRISCCCLSPDLRYVALGEEDGSVKILELPNGREFRSRMGHEKAVRRVQFTSDGRTLISSSDDSTVQVWNWHSEEFVFLKAHQEPVKDFRLLQNSQLLTWSFDGTVKVWNILTGKVEKDFVCHQGTVLSCDISPDATKFSSASADKTAKIWSFESHSPLHELRGHEGCVRCSVFSGDSALLATGDDNGEIRIWNVSTGQRLHSCVPVTVEKGETAFVGWVTDLRFSPDSRTLVSAGAYLKWWNVDTGESLQTFYTNGTNLKTIHVSPSFKTYVTVDNLGILYVLQALE</sequence>
<dbReference type="GO" id="GO:0001843">
    <property type="term" value="P:neural tube closure"/>
    <property type="evidence" value="ECO:0007669"/>
    <property type="project" value="Ensembl"/>
</dbReference>
<dbReference type="GO" id="GO:0005524">
    <property type="term" value="F:ATP binding"/>
    <property type="evidence" value="ECO:0007669"/>
    <property type="project" value="UniProtKB-KW"/>
</dbReference>
<dbReference type="FunFam" id="1.10.8.430:FF:000001">
    <property type="entry name" value="Apoptotic protease-activating factor 1"/>
    <property type="match status" value="1"/>
</dbReference>
<dbReference type="InterPro" id="IPR015943">
    <property type="entry name" value="WD40/YVTN_repeat-like_dom_sf"/>
</dbReference>
<dbReference type="Pfam" id="PF00400">
    <property type="entry name" value="WD40"/>
    <property type="match status" value="10"/>
</dbReference>
<accession>A0A7N4PEM1</accession>
<dbReference type="InterPro" id="IPR002182">
    <property type="entry name" value="NB-ARC"/>
</dbReference>
<dbReference type="GO" id="GO:0043531">
    <property type="term" value="F:ADP binding"/>
    <property type="evidence" value="ECO:0007669"/>
    <property type="project" value="InterPro"/>
</dbReference>
<dbReference type="CDD" id="cd08323">
    <property type="entry name" value="CARD_APAF1"/>
    <property type="match status" value="1"/>
</dbReference>
<evidence type="ECO:0000256" key="1">
    <source>
        <dbReference type="ARBA" id="ARBA00004496"/>
    </source>
</evidence>
<feature type="repeat" description="WD" evidence="10">
    <location>
        <begin position="1069"/>
        <end position="1110"/>
    </location>
</feature>
<dbReference type="InterPro" id="IPR027417">
    <property type="entry name" value="P-loop_NTPase"/>
</dbReference>
<keyword evidence="4" id="KW-0053">Apoptosis</keyword>
<dbReference type="InParanoid" id="A0A7N4PEM1"/>
<dbReference type="InterPro" id="IPR011029">
    <property type="entry name" value="DEATH-like_dom_sf"/>
</dbReference>
<reference evidence="12 13" key="1">
    <citation type="journal article" date="2011" name="Proc. Natl. Acad. Sci. U.S.A.">
        <title>Genetic diversity and population structure of the endangered marsupial Sarcophilus harrisii (Tasmanian devil).</title>
        <authorList>
            <person name="Miller W."/>
            <person name="Hayes V.M."/>
            <person name="Ratan A."/>
            <person name="Petersen D.C."/>
            <person name="Wittekindt N.E."/>
            <person name="Miller J."/>
            <person name="Walenz B."/>
            <person name="Knight J."/>
            <person name="Qi J."/>
            <person name="Zhao F."/>
            <person name="Wang Q."/>
            <person name="Bedoya-Reina O.C."/>
            <person name="Katiyar N."/>
            <person name="Tomsho L.P."/>
            <person name="Kasson L.M."/>
            <person name="Hardie R.A."/>
            <person name="Woodbridge P."/>
            <person name="Tindall E.A."/>
            <person name="Bertelsen M.F."/>
            <person name="Dixon D."/>
            <person name="Pyecroft S."/>
            <person name="Helgen K.M."/>
            <person name="Lesk A.M."/>
            <person name="Pringle T.H."/>
            <person name="Patterson N."/>
            <person name="Zhang Y."/>
            <person name="Kreiss A."/>
            <person name="Woods G.M."/>
            <person name="Jones M.E."/>
            <person name="Schuster S.C."/>
        </authorList>
    </citation>
    <scope>NUCLEOTIDE SEQUENCE [LARGE SCALE GENOMIC DNA]</scope>
</reference>
<dbReference type="Ensembl" id="ENSSHAT00000038426.1">
    <property type="protein sequence ID" value="ENSSHAP00000035883.1"/>
    <property type="gene ID" value="ENSSHAG00000011224.2"/>
</dbReference>
<dbReference type="InterPro" id="IPR019775">
    <property type="entry name" value="WD40_repeat_CS"/>
</dbReference>
<dbReference type="InterPro" id="IPR036322">
    <property type="entry name" value="WD40_repeat_dom_sf"/>
</dbReference>